<dbReference type="GO" id="GO:0031146">
    <property type="term" value="P:SCF-dependent proteasomal ubiquitin-dependent protein catabolic process"/>
    <property type="evidence" value="ECO:0007669"/>
    <property type="project" value="TreeGrafter"/>
</dbReference>
<dbReference type="Proteomes" id="UP000708148">
    <property type="component" value="Unassembled WGS sequence"/>
</dbReference>
<dbReference type="SMART" id="SM00367">
    <property type="entry name" value="LRR_CC"/>
    <property type="match status" value="4"/>
</dbReference>
<name>A0A8S1IQ96_9CHLO</name>
<dbReference type="AlphaFoldDB" id="A0A8S1IQ96"/>
<dbReference type="InterPro" id="IPR006553">
    <property type="entry name" value="Leu-rich_rpt_Cys-con_subtyp"/>
</dbReference>
<comment type="subcellular location">
    <subcellularLocation>
        <location evidence="1">Cytoplasm</location>
        <location evidence="1">Cytoskeleton</location>
        <location evidence="1">Cilium axoneme</location>
    </subcellularLocation>
</comment>
<dbReference type="SUPFAM" id="SSF52047">
    <property type="entry name" value="RNI-like"/>
    <property type="match status" value="1"/>
</dbReference>
<dbReference type="GO" id="GO:0005930">
    <property type="term" value="C:axoneme"/>
    <property type="evidence" value="ECO:0007669"/>
    <property type="project" value="UniProtKB-SubCell"/>
</dbReference>
<dbReference type="PANTHER" id="PTHR13318">
    <property type="entry name" value="PARTNER OF PAIRED, ISOFORM B-RELATED"/>
    <property type="match status" value="1"/>
</dbReference>
<evidence type="ECO:0000256" key="1">
    <source>
        <dbReference type="ARBA" id="ARBA00004430"/>
    </source>
</evidence>
<gene>
    <name evidence="2" type="ORF">OSTQU699_LOCUS2663</name>
</gene>
<sequence length="317" mass="34857">MASPLGLAGESTWRYECETRGWSHLHPHLLDMVQELLEDTYLLEADFKSELYWEDQSRISMLKIMRCVNRHWCVWATMATQSLRPLITISSVKARLDVIATKFTNLTSLSLGRCWYDPIDSLLEWTQLLARLPRLTHVDMAGSDISDAGLLSLPALPALRKLDLGMCENIGGEALRHLTALTSLSLRGTWWDGMLQQVKHLSRLVEVDLAGCDSITDGTLVALSGLQALSSLSLDECDGITDDVFSSLALLSSLTHVSLKFCPISNLGLGQLVNLSSLTSVDVSGCSEITMDGLRECRAALPDLDIVAINTLEIVCP</sequence>
<evidence type="ECO:0000313" key="2">
    <source>
        <dbReference type="EMBL" id="CAD7697302.1"/>
    </source>
</evidence>
<accession>A0A8S1IQ96</accession>
<dbReference type="GO" id="GO:0019005">
    <property type="term" value="C:SCF ubiquitin ligase complex"/>
    <property type="evidence" value="ECO:0007669"/>
    <property type="project" value="TreeGrafter"/>
</dbReference>
<organism evidence="2 3">
    <name type="scientific">Ostreobium quekettii</name>
    <dbReference type="NCBI Taxonomy" id="121088"/>
    <lineage>
        <taxon>Eukaryota</taxon>
        <taxon>Viridiplantae</taxon>
        <taxon>Chlorophyta</taxon>
        <taxon>core chlorophytes</taxon>
        <taxon>Ulvophyceae</taxon>
        <taxon>TCBD clade</taxon>
        <taxon>Bryopsidales</taxon>
        <taxon>Ostreobineae</taxon>
        <taxon>Ostreobiaceae</taxon>
        <taxon>Ostreobium</taxon>
    </lineage>
</organism>
<dbReference type="PANTHER" id="PTHR13318:SF190">
    <property type="entry name" value="PARTNER OF PAIRED, ISOFORM B"/>
    <property type="match status" value="1"/>
</dbReference>
<evidence type="ECO:0000313" key="3">
    <source>
        <dbReference type="Proteomes" id="UP000708148"/>
    </source>
</evidence>
<reference evidence="2" key="1">
    <citation type="submission" date="2020-12" db="EMBL/GenBank/DDBJ databases">
        <authorList>
            <person name="Iha C."/>
        </authorList>
    </citation>
    <scope>NUCLEOTIDE SEQUENCE</scope>
</reference>
<dbReference type="Pfam" id="PF13516">
    <property type="entry name" value="LRR_6"/>
    <property type="match status" value="1"/>
</dbReference>
<dbReference type="OrthoDB" id="9994419at2759"/>
<keyword evidence="3" id="KW-1185">Reference proteome</keyword>
<dbReference type="Gene3D" id="3.80.10.10">
    <property type="entry name" value="Ribonuclease Inhibitor"/>
    <property type="match status" value="2"/>
</dbReference>
<dbReference type="EMBL" id="CAJHUC010000639">
    <property type="protein sequence ID" value="CAD7697302.1"/>
    <property type="molecule type" value="Genomic_DNA"/>
</dbReference>
<protein>
    <submittedName>
        <fullName evidence="2">Uncharacterized protein</fullName>
    </submittedName>
</protein>
<dbReference type="InterPro" id="IPR032675">
    <property type="entry name" value="LRR_dom_sf"/>
</dbReference>
<proteinExistence type="predicted"/>
<comment type="caution">
    <text evidence="2">The sequence shown here is derived from an EMBL/GenBank/DDBJ whole genome shotgun (WGS) entry which is preliminary data.</text>
</comment>
<dbReference type="InterPro" id="IPR001611">
    <property type="entry name" value="Leu-rich_rpt"/>
</dbReference>